<dbReference type="AlphaFoldDB" id="A0A2T5KD49"/>
<dbReference type="EMBL" id="QAOT01000002">
    <property type="protein sequence ID" value="PTR20334.1"/>
    <property type="molecule type" value="Genomic_DNA"/>
</dbReference>
<accession>A0A2T5KD49</accession>
<dbReference type="RefSeq" id="WP_085996564.1">
    <property type="nucleotide sequence ID" value="NZ_CP089965.1"/>
</dbReference>
<reference evidence="1 2" key="1">
    <citation type="submission" date="2018-04" db="EMBL/GenBank/DDBJ databases">
        <title>Genomic Encyclopedia of Type Strains, Phase III (KMG-III): the genomes of soil and plant-associated and newly described type strains.</title>
        <authorList>
            <person name="Whitman W."/>
        </authorList>
    </citation>
    <scope>NUCLEOTIDE SEQUENCE [LARGE SCALE GENOMIC DNA]</scope>
    <source>
        <strain evidence="1 2">KA25</strain>
    </source>
</reference>
<name>A0A2T5KD49_9RHOB</name>
<gene>
    <name evidence="1" type="ORF">C8J28_10299</name>
</gene>
<sequence length="44" mass="4783">MWRILKVLLVLVVAGLIGLTGYAYLADLSPPQTDVTKPVMLNAQ</sequence>
<evidence type="ECO:0000313" key="2">
    <source>
        <dbReference type="Proteomes" id="UP000244060"/>
    </source>
</evidence>
<protein>
    <submittedName>
        <fullName evidence="1">Uncharacterized protein</fullName>
    </submittedName>
</protein>
<comment type="caution">
    <text evidence="1">The sequence shown here is derived from an EMBL/GenBank/DDBJ whole genome shotgun (WGS) entry which is preliminary data.</text>
</comment>
<evidence type="ECO:0000313" key="1">
    <source>
        <dbReference type="EMBL" id="PTR20334.1"/>
    </source>
</evidence>
<organism evidence="1 2">
    <name type="scientific">Cereibacter azotoformans</name>
    <dbReference type="NCBI Taxonomy" id="43057"/>
    <lineage>
        <taxon>Bacteria</taxon>
        <taxon>Pseudomonadati</taxon>
        <taxon>Pseudomonadota</taxon>
        <taxon>Alphaproteobacteria</taxon>
        <taxon>Rhodobacterales</taxon>
        <taxon>Paracoccaceae</taxon>
        <taxon>Cereibacter</taxon>
    </lineage>
</organism>
<dbReference type="Proteomes" id="UP000244060">
    <property type="component" value="Unassembled WGS sequence"/>
</dbReference>
<keyword evidence="2" id="KW-1185">Reference proteome</keyword>
<proteinExistence type="predicted"/>